<organism evidence="7 8">
    <name type="scientific">Prauserella isguenensis</name>
    <dbReference type="NCBI Taxonomy" id="1470180"/>
    <lineage>
        <taxon>Bacteria</taxon>
        <taxon>Bacillati</taxon>
        <taxon>Actinomycetota</taxon>
        <taxon>Actinomycetes</taxon>
        <taxon>Pseudonocardiales</taxon>
        <taxon>Pseudonocardiaceae</taxon>
        <taxon>Prauserella</taxon>
    </lineage>
</organism>
<evidence type="ECO:0000313" key="7">
    <source>
        <dbReference type="EMBL" id="MBB3051818.1"/>
    </source>
</evidence>
<evidence type="ECO:0000256" key="1">
    <source>
        <dbReference type="ARBA" id="ARBA00004127"/>
    </source>
</evidence>
<accession>A0A839S201</accession>
<dbReference type="EMBL" id="JACHWU010000003">
    <property type="protein sequence ID" value="MBB3051818.1"/>
    <property type="molecule type" value="Genomic_DNA"/>
</dbReference>
<dbReference type="Proteomes" id="UP000550714">
    <property type="component" value="Unassembled WGS sequence"/>
</dbReference>
<dbReference type="GO" id="GO:0012505">
    <property type="term" value="C:endomembrane system"/>
    <property type="evidence" value="ECO:0007669"/>
    <property type="project" value="UniProtKB-SubCell"/>
</dbReference>
<comment type="caution">
    <text evidence="7">The sequence shown here is derived from an EMBL/GenBank/DDBJ whole genome shotgun (WGS) entry which is preliminary data.</text>
</comment>
<dbReference type="RefSeq" id="WP_183654663.1">
    <property type="nucleotide sequence ID" value="NZ_JACHWU010000003.1"/>
</dbReference>
<dbReference type="Pfam" id="PF02656">
    <property type="entry name" value="DUF202"/>
    <property type="match status" value="1"/>
</dbReference>
<feature type="transmembrane region" description="Helical" evidence="5">
    <location>
        <begin position="37"/>
        <end position="59"/>
    </location>
</feature>
<keyword evidence="3 5" id="KW-1133">Transmembrane helix</keyword>
<dbReference type="AlphaFoldDB" id="A0A839S201"/>
<evidence type="ECO:0000256" key="2">
    <source>
        <dbReference type="ARBA" id="ARBA00022692"/>
    </source>
</evidence>
<evidence type="ECO:0000256" key="5">
    <source>
        <dbReference type="SAM" id="Phobius"/>
    </source>
</evidence>
<gene>
    <name evidence="7" type="ORF">FHS23_002847</name>
</gene>
<keyword evidence="2 5" id="KW-0812">Transmembrane</keyword>
<dbReference type="InterPro" id="IPR003807">
    <property type="entry name" value="DUF202"/>
</dbReference>
<evidence type="ECO:0000259" key="6">
    <source>
        <dbReference type="Pfam" id="PF02656"/>
    </source>
</evidence>
<feature type="transmembrane region" description="Helical" evidence="5">
    <location>
        <begin position="71"/>
        <end position="95"/>
    </location>
</feature>
<evidence type="ECO:0000256" key="3">
    <source>
        <dbReference type="ARBA" id="ARBA00022989"/>
    </source>
</evidence>
<keyword evidence="4 5" id="KW-0472">Membrane</keyword>
<keyword evidence="8" id="KW-1185">Reference proteome</keyword>
<protein>
    <submittedName>
        <fullName evidence="7">Uncharacterized membrane protein YidH (DUF202 family)</fullName>
    </submittedName>
</protein>
<sequence length="102" mass="9950">MSEGQPERTGLAWQRTALASAACSGLLLHAAATTGHAAPLVAAPISIVTTVVLAAAGAGRGRRLRRSTAPLSPVLAATATVLVTATAAASLGALLTTLSSGH</sequence>
<reference evidence="7 8" key="1">
    <citation type="submission" date="2020-08" db="EMBL/GenBank/DDBJ databases">
        <title>Genomic Encyclopedia of Type Strains, Phase III (KMG-III): the genomes of soil and plant-associated and newly described type strains.</title>
        <authorList>
            <person name="Whitman W."/>
        </authorList>
    </citation>
    <scope>NUCLEOTIDE SEQUENCE [LARGE SCALE GENOMIC DNA]</scope>
    <source>
        <strain evidence="7 8">CECT 8577</strain>
    </source>
</reference>
<proteinExistence type="predicted"/>
<evidence type="ECO:0000313" key="8">
    <source>
        <dbReference type="Proteomes" id="UP000550714"/>
    </source>
</evidence>
<feature type="domain" description="DUF202" evidence="6">
    <location>
        <begin position="5"/>
        <end position="66"/>
    </location>
</feature>
<evidence type="ECO:0000256" key="4">
    <source>
        <dbReference type="ARBA" id="ARBA00023136"/>
    </source>
</evidence>
<comment type="subcellular location">
    <subcellularLocation>
        <location evidence="1">Endomembrane system</location>
        <topology evidence="1">Multi-pass membrane protein</topology>
    </subcellularLocation>
</comment>
<name>A0A839S201_9PSEU</name>